<keyword evidence="1" id="KW-1133">Transmembrane helix</keyword>
<feature type="transmembrane region" description="Helical" evidence="1">
    <location>
        <begin position="68"/>
        <end position="88"/>
    </location>
</feature>
<name>A0A9W6HNL5_9MICO</name>
<reference evidence="2" key="1">
    <citation type="journal article" date="2014" name="Int. J. Syst. Evol. Microbiol.">
        <title>Complete genome sequence of Corynebacterium casei LMG S-19264T (=DSM 44701T), isolated from a smear-ripened cheese.</title>
        <authorList>
            <consortium name="US DOE Joint Genome Institute (JGI-PGF)"/>
            <person name="Walter F."/>
            <person name="Albersmeier A."/>
            <person name="Kalinowski J."/>
            <person name="Ruckert C."/>
        </authorList>
    </citation>
    <scope>NUCLEOTIDE SEQUENCE</scope>
    <source>
        <strain evidence="2">VKM Ac-1940</strain>
    </source>
</reference>
<keyword evidence="3" id="KW-1185">Reference proteome</keyword>
<keyword evidence="1" id="KW-0812">Transmembrane</keyword>
<evidence type="ECO:0000256" key="1">
    <source>
        <dbReference type="SAM" id="Phobius"/>
    </source>
</evidence>
<reference evidence="2" key="2">
    <citation type="submission" date="2023-01" db="EMBL/GenBank/DDBJ databases">
        <authorList>
            <person name="Sun Q."/>
            <person name="Evtushenko L."/>
        </authorList>
    </citation>
    <scope>NUCLEOTIDE SEQUENCE</scope>
    <source>
        <strain evidence="2">VKM Ac-1940</strain>
    </source>
</reference>
<evidence type="ECO:0000313" key="3">
    <source>
        <dbReference type="Proteomes" id="UP001142291"/>
    </source>
</evidence>
<dbReference type="Proteomes" id="UP001142291">
    <property type="component" value="Unassembled WGS sequence"/>
</dbReference>
<proteinExistence type="predicted"/>
<accession>A0A9W6HNL5</accession>
<feature type="transmembrane region" description="Helical" evidence="1">
    <location>
        <begin position="129"/>
        <end position="149"/>
    </location>
</feature>
<feature type="transmembrane region" description="Helical" evidence="1">
    <location>
        <begin position="42"/>
        <end position="61"/>
    </location>
</feature>
<evidence type="ECO:0000313" key="2">
    <source>
        <dbReference type="EMBL" id="GLJ96546.1"/>
    </source>
</evidence>
<dbReference type="RefSeq" id="WP_204964194.1">
    <property type="nucleotide sequence ID" value="NZ_BAAAUR010000015.1"/>
</dbReference>
<feature type="transmembrane region" description="Helical" evidence="1">
    <location>
        <begin position="15"/>
        <end position="36"/>
    </location>
</feature>
<dbReference type="AlphaFoldDB" id="A0A9W6HNL5"/>
<gene>
    <name evidence="2" type="ORF">GCM10017591_26090</name>
</gene>
<sequence>METGPEHARVRRVRAVRGTAASAIAVLFAATAHTLAGGHAPPVWLVLGVAVLAAPLCVMLVGRRRSLIGLAAAVGSAQAVLHVLFSLVGDGSGAAAPLAHHVHGLPAIPLASASGGASAATGAVSLFDAVMMILGHASAALITFAALAWGERLAVAIARGIRRLFGRMPTPHLRAPVATTTVMVPRRAHVAAFLLCVTRRGPPGCPASVPAV</sequence>
<comment type="caution">
    <text evidence="2">The sequence shown here is derived from an EMBL/GenBank/DDBJ whole genome shotgun (WGS) entry which is preliminary data.</text>
</comment>
<keyword evidence="1" id="KW-0472">Membrane</keyword>
<dbReference type="EMBL" id="BSER01000011">
    <property type="protein sequence ID" value="GLJ96546.1"/>
    <property type="molecule type" value="Genomic_DNA"/>
</dbReference>
<protein>
    <submittedName>
        <fullName evidence="2">Uncharacterized protein</fullName>
    </submittedName>
</protein>
<organism evidence="2 3">
    <name type="scientific">Microbacterium dextranolyticum</name>
    <dbReference type="NCBI Taxonomy" id="36806"/>
    <lineage>
        <taxon>Bacteria</taxon>
        <taxon>Bacillati</taxon>
        <taxon>Actinomycetota</taxon>
        <taxon>Actinomycetes</taxon>
        <taxon>Micrococcales</taxon>
        <taxon>Microbacteriaceae</taxon>
        <taxon>Microbacterium</taxon>
    </lineage>
</organism>